<dbReference type="SUPFAM" id="SSF55174">
    <property type="entry name" value="Alpha-L RNA-binding motif"/>
    <property type="match status" value="1"/>
</dbReference>
<dbReference type="SMART" id="SM00363">
    <property type="entry name" value="S4"/>
    <property type="match status" value="1"/>
</dbReference>
<evidence type="ECO:0000256" key="3">
    <source>
        <dbReference type="ARBA" id="ARBA00023235"/>
    </source>
</evidence>
<dbReference type="Gene3D" id="3.30.70.580">
    <property type="entry name" value="Pseudouridine synthase I, catalytic domain, N-terminal subdomain"/>
    <property type="match status" value="1"/>
</dbReference>
<evidence type="ECO:0000313" key="8">
    <source>
        <dbReference type="Proteomes" id="UP000461595"/>
    </source>
</evidence>
<dbReference type="InterPro" id="IPR000748">
    <property type="entry name" value="PsdUridine_synth_RsuA/RluB/E/F"/>
</dbReference>
<dbReference type="Gene3D" id="3.30.70.1560">
    <property type="entry name" value="Alpha-L RNA-binding motif"/>
    <property type="match status" value="1"/>
</dbReference>
<keyword evidence="2 4" id="KW-0694">RNA-binding</keyword>
<evidence type="ECO:0000256" key="2">
    <source>
        <dbReference type="ARBA" id="ARBA00022884"/>
    </source>
</evidence>
<dbReference type="CDD" id="cd02553">
    <property type="entry name" value="PseudoU_synth_RsuA"/>
    <property type="match status" value="1"/>
</dbReference>
<dbReference type="OrthoDB" id="9807213at2"/>
<proteinExistence type="inferred from homology"/>
<dbReference type="InterPro" id="IPR018496">
    <property type="entry name" value="PsdUridine_synth_RsuA/RluB_CS"/>
</dbReference>
<dbReference type="EMBL" id="WSRS01000020">
    <property type="protein sequence ID" value="MVX58711.1"/>
    <property type="molecule type" value="Genomic_DNA"/>
</dbReference>
<dbReference type="InterPro" id="IPR020103">
    <property type="entry name" value="PsdUridine_synth_cat_dom_sf"/>
</dbReference>
<dbReference type="PROSITE" id="PS50889">
    <property type="entry name" value="S4"/>
    <property type="match status" value="1"/>
</dbReference>
<dbReference type="GO" id="GO:0003723">
    <property type="term" value="F:RNA binding"/>
    <property type="evidence" value="ECO:0007669"/>
    <property type="project" value="UniProtKB-KW"/>
</dbReference>
<feature type="domain" description="RNA-binding S4" evidence="6">
    <location>
        <begin position="1"/>
        <end position="67"/>
    </location>
</feature>
<dbReference type="PROSITE" id="PS01149">
    <property type="entry name" value="PSI_RSU"/>
    <property type="match status" value="1"/>
</dbReference>
<dbReference type="InterPro" id="IPR002942">
    <property type="entry name" value="S4_RNA-bd"/>
</dbReference>
<evidence type="ECO:0000313" key="7">
    <source>
        <dbReference type="EMBL" id="MVX58711.1"/>
    </source>
</evidence>
<dbReference type="InterPro" id="IPR050343">
    <property type="entry name" value="RsuA_PseudoU_synthase"/>
</dbReference>
<comment type="caution">
    <text evidence="7">The sequence shown here is derived from an EMBL/GenBank/DDBJ whole genome shotgun (WGS) entry which is preliminary data.</text>
</comment>
<dbReference type="InterPro" id="IPR006145">
    <property type="entry name" value="PsdUridine_synth_RsuA/RluA"/>
</dbReference>
<name>A0A7X3G7S3_9STRE</name>
<gene>
    <name evidence="7" type="ORF">E5983_03485</name>
</gene>
<reference evidence="7 8" key="1">
    <citation type="submission" date="2019-12" db="EMBL/GenBank/DDBJ databases">
        <title>Microbes associate with the intestines of laboratory mice.</title>
        <authorList>
            <person name="Navarre W."/>
            <person name="Wong E."/>
        </authorList>
    </citation>
    <scope>NUCLEOTIDE SEQUENCE [LARGE SCALE GENOMIC DNA]</scope>
    <source>
        <strain evidence="7 8">NM51_B2-22</strain>
    </source>
</reference>
<dbReference type="GO" id="GO:0000455">
    <property type="term" value="P:enzyme-directed rRNA pseudouridine synthesis"/>
    <property type="evidence" value="ECO:0007669"/>
    <property type="project" value="UniProtKB-ARBA"/>
</dbReference>
<dbReference type="Pfam" id="PF00849">
    <property type="entry name" value="PseudoU_synth_2"/>
    <property type="match status" value="1"/>
</dbReference>
<dbReference type="InterPro" id="IPR020094">
    <property type="entry name" value="TruA/RsuA/RluB/E/F_N"/>
</dbReference>
<dbReference type="Pfam" id="PF01479">
    <property type="entry name" value="S4"/>
    <property type="match status" value="1"/>
</dbReference>
<dbReference type="RefSeq" id="WP_160332524.1">
    <property type="nucleotide sequence ID" value="NZ_WSRS01000020.1"/>
</dbReference>
<dbReference type="SUPFAM" id="SSF55120">
    <property type="entry name" value="Pseudouridine synthase"/>
    <property type="match status" value="1"/>
</dbReference>
<comment type="similarity">
    <text evidence="1 5">Belongs to the pseudouridine synthase RsuA family.</text>
</comment>
<sequence>MRIDQLLASHYSRKEMKQALAKGQILVDGKAARKLSQNVDTDLQKVIIQGQPAPASKHHYWLLHKPRGVVTANRDAHHATVFDSLASCDWNPDLYALGRLDRDTSGLLLLTDNGPLGYQLLHPDAHVSKTYQVVVNGPLHSDLPALFATGIIFENGYQCRPSQLTILESSAKQSRALIELAEGKFHQVKKMFLAVGVKVISLSRVQFGPFKLNQTLPYGAYRGLTAQEKQALIQILEESR</sequence>
<accession>A0A7X3G7S3</accession>
<dbReference type="InterPro" id="IPR042092">
    <property type="entry name" value="PsdUridine_s_RsuA/RluB/E/F_cat"/>
</dbReference>
<evidence type="ECO:0000256" key="1">
    <source>
        <dbReference type="ARBA" id="ARBA00008348"/>
    </source>
</evidence>
<dbReference type="InterPro" id="IPR036986">
    <property type="entry name" value="S4_RNA-bd_sf"/>
</dbReference>
<dbReference type="PANTHER" id="PTHR47683">
    <property type="entry name" value="PSEUDOURIDINE SYNTHASE FAMILY PROTEIN-RELATED"/>
    <property type="match status" value="1"/>
</dbReference>
<dbReference type="GO" id="GO:0120159">
    <property type="term" value="F:rRNA pseudouridine synthase activity"/>
    <property type="evidence" value="ECO:0007669"/>
    <property type="project" value="UniProtKB-ARBA"/>
</dbReference>
<protein>
    <recommendedName>
        <fullName evidence="5">Pseudouridine synthase</fullName>
        <ecNumber evidence="5">5.4.99.-</ecNumber>
    </recommendedName>
</protein>
<dbReference type="PANTHER" id="PTHR47683:SF4">
    <property type="entry name" value="PSEUDOURIDINE SYNTHASE"/>
    <property type="match status" value="1"/>
</dbReference>
<dbReference type="CDD" id="cd00165">
    <property type="entry name" value="S4"/>
    <property type="match status" value="1"/>
</dbReference>
<dbReference type="Proteomes" id="UP000461595">
    <property type="component" value="Unassembled WGS sequence"/>
</dbReference>
<dbReference type="EC" id="5.4.99.-" evidence="5"/>
<dbReference type="NCBIfam" id="TIGR00093">
    <property type="entry name" value="pseudouridine synthase"/>
    <property type="match status" value="1"/>
</dbReference>
<keyword evidence="3 5" id="KW-0413">Isomerase</keyword>
<dbReference type="Gene3D" id="3.10.290.10">
    <property type="entry name" value="RNA-binding S4 domain"/>
    <property type="match status" value="1"/>
</dbReference>
<organism evidence="7 8">
    <name type="scientific">Streptococcus danieliae</name>
    <dbReference type="NCBI Taxonomy" id="747656"/>
    <lineage>
        <taxon>Bacteria</taxon>
        <taxon>Bacillati</taxon>
        <taxon>Bacillota</taxon>
        <taxon>Bacilli</taxon>
        <taxon>Lactobacillales</taxon>
        <taxon>Streptococcaceae</taxon>
        <taxon>Streptococcus</taxon>
    </lineage>
</organism>
<evidence type="ECO:0000256" key="4">
    <source>
        <dbReference type="PROSITE-ProRule" id="PRU00182"/>
    </source>
</evidence>
<dbReference type="AlphaFoldDB" id="A0A7X3G7S3"/>
<evidence type="ECO:0000259" key="6">
    <source>
        <dbReference type="SMART" id="SM00363"/>
    </source>
</evidence>
<evidence type="ECO:0000256" key="5">
    <source>
        <dbReference type="RuleBase" id="RU003887"/>
    </source>
</evidence>